<organism evidence="3 4">
    <name type="scientific">Patiria miniata</name>
    <name type="common">Bat star</name>
    <name type="synonym">Asterina miniata</name>
    <dbReference type="NCBI Taxonomy" id="46514"/>
    <lineage>
        <taxon>Eukaryota</taxon>
        <taxon>Metazoa</taxon>
        <taxon>Echinodermata</taxon>
        <taxon>Eleutherozoa</taxon>
        <taxon>Asterozoa</taxon>
        <taxon>Asteroidea</taxon>
        <taxon>Valvatacea</taxon>
        <taxon>Valvatida</taxon>
        <taxon>Asterinidae</taxon>
        <taxon>Patiria</taxon>
    </lineage>
</organism>
<dbReference type="InterPro" id="IPR001304">
    <property type="entry name" value="C-type_lectin-like"/>
</dbReference>
<dbReference type="InterPro" id="IPR016187">
    <property type="entry name" value="CTDL_fold"/>
</dbReference>
<dbReference type="RefSeq" id="XP_038066784.1">
    <property type="nucleotide sequence ID" value="XM_038210856.1"/>
</dbReference>
<name>A0A914ATH6_PATMI</name>
<evidence type="ECO:0000313" key="4">
    <source>
        <dbReference type="Proteomes" id="UP000887568"/>
    </source>
</evidence>
<protein>
    <recommendedName>
        <fullName evidence="2">C-type lectin domain-containing protein</fullName>
    </recommendedName>
</protein>
<dbReference type="SMART" id="SM00034">
    <property type="entry name" value="CLECT"/>
    <property type="match status" value="1"/>
</dbReference>
<feature type="domain" description="C-type lectin" evidence="2">
    <location>
        <begin position="51"/>
        <end position="169"/>
    </location>
</feature>
<dbReference type="GeneID" id="119736846"/>
<feature type="chain" id="PRO_5037296901" description="C-type lectin domain-containing protein" evidence="1">
    <location>
        <begin position="23"/>
        <end position="183"/>
    </location>
</feature>
<dbReference type="PROSITE" id="PS50041">
    <property type="entry name" value="C_TYPE_LECTIN_2"/>
    <property type="match status" value="1"/>
</dbReference>
<dbReference type="OrthoDB" id="8935730at2759"/>
<keyword evidence="4" id="KW-1185">Reference proteome</keyword>
<dbReference type="Pfam" id="PF00059">
    <property type="entry name" value="Lectin_C"/>
    <property type="match status" value="1"/>
</dbReference>
<evidence type="ECO:0000256" key="1">
    <source>
        <dbReference type="SAM" id="SignalP"/>
    </source>
</evidence>
<dbReference type="InterPro" id="IPR016186">
    <property type="entry name" value="C-type_lectin-like/link_sf"/>
</dbReference>
<feature type="signal peptide" evidence="1">
    <location>
        <begin position="1"/>
        <end position="22"/>
    </location>
</feature>
<dbReference type="EnsemblMetazoa" id="XM_038210856.1">
    <property type="protein sequence ID" value="XP_038066784.1"/>
    <property type="gene ID" value="LOC119736846"/>
</dbReference>
<dbReference type="InterPro" id="IPR050801">
    <property type="entry name" value="Ca-Dep_Lectins_ImmuneDev"/>
</dbReference>
<keyword evidence="1" id="KW-0732">Signal</keyword>
<dbReference type="Gene3D" id="3.10.100.10">
    <property type="entry name" value="Mannose-Binding Protein A, subunit A"/>
    <property type="match status" value="1"/>
</dbReference>
<dbReference type="Proteomes" id="UP000887568">
    <property type="component" value="Unplaced"/>
</dbReference>
<dbReference type="CDD" id="cd00037">
    <property type="entry name" value="CLECT"/>
    <property type="match status" value="1"/>
</dbReference>
<dbReference type="PANTHER" id="PTHR22801">
    <property type="entry name" value="LITHOSTATHINE"/>
    <property type="match status" value="1"/>
</dbReference>
<dbReference type="SUPFAM" id="SSF56436">
    <property type="entry name" value="C-type lectin-like"/>
    <property type="match status" value="1"/>
</dbReference>
<evidence type="ECO:0000313" key="3">
    <source>
        <dbReference type="EnsemblMetazoa" id="XP_038066784.1"/>
    </source>
</evidence>
<accession>A0A914ATH6</accession>
<sequence length="183" mass="20411">MAFWSEFIVIVAIISSIKAVFGSGLCPSRLSVKCHSRLIVECFCPPEWQLWEKACYRLTETPATWDDSHLDCRAMGEKMTAPRSQEELNFMADLARKVDKSDYYAFIACNDAEVEGTWECDGQEKSEPFLAWNGGELMSENDEDCALISSANGGMIDGQCSDPDRAFCVHQAVCTHGLVQLPH</sequence>
<evidence type="ECO:0000259" key="2">
    <source>
        <dbReference type="PROSITE" id="PS50041"/>
    </source>
</evidence>
<dbReference type="PANTHER" id="PTHR22801:SF63">
    <property type="entry name" value="C-TYPE LECTIN DOMAIN-CONTAINING PROTEIN"/>
    <property type="match status" value="1"/>
</dbReference>
<reference evidence="3" key="1">
    <citation type="submission" date="2022-11" db="UniProtKB">
        <authorList>
            <consortium name="EnsemblMetazoa"/>
        </authorList>
    </citation>
    <scope>IDENTIFICATION</scope>
</reference>
<proteinExistence type="predicted"/>
<dbReference type="AlphaFoldDB" id="A0A914ATH6"/>